<feature type="coiled-coil region" evidence="1">
    <location>
        <begin position="52"/>
        <end position="198"/>
    </location>
</feature>
<proteinExistence type="predicted"/>
<dbReference type="EMBL" id="JACHIV010000001">
    <property type="protein sequence ID" value="MBB5067751.1"/>
    <property type="molecule type" value="Genomic_DNA"/>
</dbReference>
<reference evidence="3 4" key="1">
    <citation type="submission" date="2020-08" db="EMBL/GenBank/DDBJ databases">
        <title>Sequencing the genomes of 1000 actinobacteria strains.</title>
        <authorList>
            <person name="Klenk H.-P."/>
        </authorList>
    </citation>
    <scope>NUCLEOTIDE SEQUENCE [LARGE SCALE GENOMIC DNA]</scope>
    <source>
        <strain evidence="3 4">DSM 45582</strain>
    </source>
</reference>
<keyword evidence="3" id="KW-0131">Cell cycle</keyword>
<accession>A0A840NA84</accession>
<dbReference type="Proteomes" id="UP000580474">
    <property type="component" value="Unassembled WGS sequence"/>
</dbReference>
<keyword evidence="3" id="KW-0132">Cell division</keyword>
<name>A0A840NA84_9PSEU</name>
<protein>
    <submittedName>
        <fullName evidence="3">Cell division septum initiation protein DivIVA</fullName>
    </submittedName>
</protein>
<keyword evidence="4" id="KW-1185">Reference proteome</keyword>
<dbReference type="GO" id="GO:0051301">
    <property type="term" value="P:cell division"/>
    <property type="evidence" value="ECO:0007669"/>
    <property type="project" value="UniProtKB-KW"/>
</dbReference>
<evidence type="ECO:0000313" key="4">
    <source>
        <dbReference type="Proteomes" id="UP000580474"/>
    </source>
</evidence>
<dbReference type="AlphaFoldDB" id="A0A840NA84"/>
<evidence type="ECO:0000256" key="1">
    <source>
        <dbReference type="SAM" id="Coils"/>
    </source>
</evidence>
<sequence length="319" mass="36107">MEDSAHAVVPLRPGFDIQVRGFHRRQVTEHIELLEDQLRMVSIDRNEAVALNSDLRRLCDDARHDLAEAELRLKRIEASDTGLPHASQRVQNMLSLAEEEVQTLREQAQRQAQTMRGSAEYEAQQLISAAEQAAEDMRSECSRLVDELDARQRQIRREHEQSLAEIRERERVMRHNIRDEYKAVVTAAKEEADELLSRTRWECGQRDAETEQLRLDVLQDLHTKQARMEELRTAVLSSLDSVGRLVGATTNEIGAQEIDNVIDAELVGEPAQHVWLPEPRGDTQSYLIPLGSPLMPTSSGDAEPAADTDSEPTDAVQRN</sequence>
<organism evidence="3 4">
    <name type="scientific">Saccharopolyspora gloriosae</name>
    <dbReference type="NCBI Taxonomy" id="455344"/>
    <lineage>
        <taxon>Bacteria</taxon>
        <taxon>Bacillati</taxon>
        <taxon>Actinomycetota</taxon>
        <taxon>Actinomycetes</taxon>
        <taxon>Pseudonocardiales</taxon>
        <taxon>Pseudonocardiaceae</taxon>
        <taxon>Saccharopolyspora</taxon>
    </lineage>
</organism>
<evidence type="ECO:0000256" key="2">
    <source>
        <dbReference type="SAM" id="MobiDB-lite"/>
    </source>
</evidence>
<evidence type="ECO:0000313" key="3">
    <source>
        <dbReference type="EMBL" id="MBB5067751.1"/>
    </source>
</evidence>
<gene>
    <name evidence="3" type="ORF">BJ969_000839</name>
</gene>
<dbReference type="RefSeq" id="WP_184477489.1">
    <property type="nucleotide sequence ID" value="NZ_JACHIV010000001.1"/>
</dbReference>
<keyword evidence="1" id="KW-0175">Coiled coil</keyword>
<comment type="caution">
    <text evidence="3">The sequence shown here is derived from an EMBL/GenBank/DDBJ whole genome shotgun (WGS) entry which is preliminary data.</text>
</comment>
<feature type="region of interest" description="Disordered" evidence="2">
    <location>
        <begin position="277"/>
        <end position="319"/>
    </location>
</feature>